<keyword evidence="2" id="KW-0812">Transmembrane</keyword>
<dbReference type="AlphaFoldDB" id="A0A7S0R2J9"/>
<evidence type="ECO:0000256" key="2">
    <source>
        <dbReference type="SAM" id="Phobius"/>
    </source>
</evidence>
<keyword evidence="2" id="KW-1133">Transmembrane helix</keyword>
<gene>
    <name evidence="3" type="ORF">CLEI1391_LOCUS1316</name>
</gene>
<keyword evidence="2" id="KW-0472">Membrane</keyword>
<organism evidence="3">
    <name type="scientific">Chlamydomonas leiostraca</name>
    <dbReference type="NCBI Taxonomy" id="1034604"/>
    <lineage>
        <taxon>Eukaryota</taxon>
        <taxon>Viridiplantae</taxon>
        <taxon>Chlorophyta</taxon>
        <taxon>core chlorophytes</taxon>
        <taxon>Chlorophyceae</taxon>
        <taxon>CS clade</taxon>
        <taxon>Chlamydomonadales</taxon>
        <taxon>Chlamydomonadaceae</taxon>
        <taxon>Chlamydomonas</taxon>
    </lineage>
</organism>
<accession>A0A7S0R2J9</accession>
<name>A0A7S0R2J9_9CHLO</name>
<reference evidence="3" key="1">
    <citation type="submission" date="2021-01" db="EMBL/GenBank/DDBJ databases">
        <authorList>
            <person name="Corre E."/>
            <person name="Pelletier E."/>
            <person name="Niang G."/>
            <person name="Scheremetjew M."/>
            <person name="Finn R."/>
            <person name="Kale V."/>
            <person name="Holt S."/>
            <person name="Cochrane G."/>
            <person name="Meng A."/>
            <person name="Brown T."/>
            <person name="Cohen L."/>
        </authorList>
    </citation>
    <scope>NUCLEOTIDE SEQUENCE</scope>
    <source>
        <strain evidence="3">SAG 11-49</strain>
    </source>
</reference>
<feature type="transmembrane region" description="Helical" evidence="2">
    <location>
        <begin position="59"/>
        <end position="78"/>
    </location>
</feature>
<feature type="region of interest" description="Disordered" evidence="1">
    <location>
        <begin position="84"/>
        <end position="120"/>
    </location>
</feature>
<evidence type="ECO:0000256" key="1">
    <source>
        <dbReference type="SAM" id="MobiDB-lite"/>
    </source>
</evidence>
<evidence type="ECO:0000313" key="3">
    <source>
        <dbReference type="EMBL" id="CAD8665301.1"/>
    </source>
</evidence>
<protein>
    <submittedName>
        <fullName evidence="3">Uncharacterized protein</fullName>
    </submittedName>
</protein>
<dbReference type="EMBL" id="HBFB01002574">
    <property type="protein sequence ID" value="CAD8665301.1"/>
    <property type="molecule type" value="Transcribed_RNA"/>
</dbReference>
<sequence>MTWAIKTGKCKNATRRPYSLPAKQGTAYLRSEITETLVTMTGAQDYTVAPPQKASGQDAIMIVVLLVILLFFLLRNMAKFRSDGMTVSRAGKEKTSDDEEEEEEEEEEQEGDEGDEGKDD</sequence>
<feature type="compositionally biased region" description="Acidic residues" evidence="1">
    <location>
        <begin position="96"/>
        <end position="120"/>
    </location>
</feature>
<proteinExistence type="predicted"/>